<dbReference type="RefSeq" id="XP_050518947.1">
    <property type="nucleotide sequence ID" value="XM_050662990.1"/>
</dbReference>
<evidence type="ECO:0000313" key="1">
    <source>
        <dbReference type="EnsemblMetazoa" id="XP_050518947.1"/>
    </source>
</evidence>
<accession>A0ABM5L930</accession>
<dbReference type="EnsemblMetazoa" id="XM_050662990.1">
    <property type="protein sequence ID" value="XP_050518947.1"/>
    <property type="gene ID" value="LOC126893050"/>
</dbReference>
<protein>
    <submittedName>
        <fullName evidence="1">Uncharacterized protein</fullName>
    </submittedName>
</protein>
<reference evidence="1" key="1">
    <citation type="submission" date="2025-05" db="UniProtKB">
        <authorList>
            <consortium name="EnsemblMetazoa"/>
        </authorList>
    </citation>
    <scope>IDENTIFICATION</scope>
</reference>
<name>A0ABM5L930_DIAVI</name>
<dbReference type="Proteomes" id="UP001652700">
    <property type="component" value="Unplaced"/>
</dbReference>
<sequence length="159" mass="17701">MQTGGGPPLKGDLEIKIISIIGDAAVYGMESSRTDPLDSEDVNEPPEELLVQRASTSTTTAHLSELEDVGFEEHCYTKLPGKEEMCPELLPQPQQPQLPQPQQPRELLPRVVVQEKFTTKRRLSNSSANTSWDEASCDEAAPRAGKKMKGIYTYIYRKL</sequence>
<keyword evidence="2" id="KW-1185">Reference proteome</keyword>
<proteinExistence type="predicted"/>
<evidence type="ECO:0000313" key="2">
    <source>
        <dbReference type="Proteomes" id="UP001652700"/>
    </source>
</evidence>
<organism evidence="1 2">
    <name type="scientific">Diabrotica virgifera virgifera</name>
    <name type="common">western corn rootworm</name>
    <dbReference type="NCBI Taxonomy" id="50390"/>
    <lineage>
        <taxon>Eukaryota</taxon>
        <taxon>Metazoa</taxon>
        <taxon>Ecdysozoa</taxon>
        <taxon>Arthropoda</taxon>
        <taxon>Hexapoda</taxon>
        <taxon>Insecta</taxon>
        <taxon>Pterygota</taxon>
        <taxon>Neoptera</taxon>
        <taxon>Endopterygota</taxon>
        <taxon>Coleoptera</taxon>
        <taxon>Polyphaga</taxon>
        <taxon>Cucujiformia</taxon>
        <taxon>Chrysomeloidea</taxon>
        <taxon>Chrysomelidae</taxon>
        <taxon>Galerucinae</taxon>
        <taxon>Diabroticina</taxon>
        <taxon>Diabroticites</taxon>
        <taxon>Diabrotica</taxon>
    </lineage>
</organism>
<dbReference type="GeneID" id="126893050"/>